<dbReference type="EMBL" id="JASSZA010000005">
    <property type="protein sequence ID" value="KAK2111777.1"/>
    <property type="molecule type" value="Genomic_DNA"/>
</dbReference>
<sequence length="232" mass="25154">MGAKRPFDADHLANWGFRVARTAANRCGARRCRGEHQRALSCPRGPSPATSSPFGGRKEGKRRERKARATTQKEPVNGLVVTPAPHPTLPSHPTPNPHPQFEPPPERPDRRLRRSRRRRRHLRHGADHHPREDRVSRSAGAGSGAEVPGACGRGEPGACYPSSSPSPACGAFPPSRRPRPQEPTPPHPVPLPPTRSNLTPPSGSRWVCPAPRPVAGQWRGVPGFLPPNRGAA</sequence>
<reference evidence="2 3" key="1">
    <citation type="submission" date="2023-05" db="EMBL/GenBank/DDBJ databases">
        <title>B98-5 Cell Line De Novo Hybrid Assembly: An Optical Mapping Approach.</title>
        <authorList>
            <person name="Kananen K."/>
            <person name="Auerbach J.A."/>
            <person name="Kautto E."/>
            <person name="Blachly J.S."/>
        </authorList>
    </citation>
    <scope>NUCLEOTIDE SEQUENCE [LARGE SCALE GENOMIC DNA]</scope>
    <source>
        <strain evidence="2">B95-8</strain>
        <tissue evidence="2">Cell line</tissue>
    </source>
</reference>
<accession>A0ABQ9VR76</accession>
<gene>
    <name evidence="2" type="ORF">P7K49_011523</name>
</gene>
<organism evidence="2 3">
    <name type="scientific">Saguinus oedipus</name>
    <name type="common">Cotton-top tamarin</name>
    <name type="synonym">Oedipomidas oedipus</name>
    <dbReference type="NCBI Taxonomy" id="9490"/>
    <lineage>
        <taxon>Eukaryota</taxon>
        <taxon>Metazoa</taxon>
        <taxon>Chordata</taxon>
        <taxon>Craniata</taxon>
        <taxon>Vertebrata</taxon>
        <taxon>Euteleostomi</taxon>
        <taxon>Mammalia</taxon>
        <taxon>Eutheria</taxon>
        <taxon>Euarchontoglires</taxon>
        <taxon>Primates</taxon>
        <taxon>Haplorrhini</taxon>
        <taxon>Platyrrhini</taxon>
        <taxon>Cebidae</taxon>
        <taxon>Callitrichinae</taxon>
        <taxon>Saguinus</taxon>
    </lineage>
</organism>
<feature type="compositionally biased region" description="Basic and acidic residues" evidence="1">
    <location>
        <begin position="124"/>
        <end position="136"/>
    </location>
</feature>
<feature type="compositionally biased region" description="Pro residues" evidence="1">
    <location>
        <begin position="84"/>
        <end position="103"/>
    </location>
</feature>
<feature type="compositionally biased region" description="Pro residues" evidence="1">
    <location>
        <begin position="181"/>
        <end position="193"/>
    </location>
</feature>
<evidence type="ECO:0000313" key="3">
    <source>
        <dbReference type="Proteomes" id="UP001266305"/>
    </source>
</evidence>
<feature type="compositionally biased region" description="Low complexity" evidence="1">
    <location>
        <begin position="156"/>
        <end position="174"/>
    </location>
</feature>
<feature type="compositionally biased region" description="Basic residues" evidence="1">
    <location>
        <begin position="110"/>
        <end position="123"/>
    </location>
</feature>
<proteinExistence type="predicted"/>
<comment type="caution">
    <text evidence="2">The sequence shown here is derived from an EMBL/GenBank/DDBJ whole genome shotgun (WGS) entry which is preliminary data.</text>
</comment>
<name>A0ABQ9VR76_SAGOE</name>
<dbReference type="Proteomes" id="UP001266305">
    <property type="component" value="Unassembled WGS sequence"/>
</dbReference>
<evidence type="ECO:0000256" key="1">
    <source>
        <dbReference type="SAM" id="MobiDB-lite"/>
    </source>
</evidence>
<evidence type="ECO:0000313" key="2">
    <source>
        <dbReference type="EMBL" id="KAK2111777.1"/>
    </source>
</evidence>
<feature type="region of interest" description="Disordered" evidence="1">
    <location>
        <begin position="29"/>
        <end position="232"/>
    </location>
</feature>
<keyword evidence="3" id="KW-1185">Reference proteome</keyword>
<protein>
    <submittedName>
        <fullName evidence="2">Uncharacterized protein</fullName>
    </submittedName>
</protein>